<feature type="transmembrane region" description="Helical" evidence="7">
    <location>
        <begin position="76"/>
        <end position="94"/>
    </location>
</feature>
<organism evidence="10 11">
    <name type="scientific">Haloferax larsenii</name>
    <dbReference type="NCBI Taxonomy" id="302484"/>
    <lineage>
        <taxon>Archaea</taxon>
        <taxon>Methanobacteriati</taxon>
        <taxon>Methanobacteriota</taxon>
        <taxon>Stenosarchaea group</taxon>
        <taxon>Halobacteria</taxon>
        <taxon>Halobacteriales</taxon>
        <taxon>Haloferacaceae</taxon>
        <taxon>Haloferax</taxon>
    </lineage>
</organism>
<evidence type="ECO:0000259" key="8">
    <source>
        <dbReference type="PROSITE" id="PS50109"/>
    </source>
</evidence>
<dbReference type="SMART" id="SM00091">
    <property type="entry name" value="PAS"/>
    <property type="match status" value="1"/>
</dbReference>
<dbReference type="SUPFAM" id="SSF55785">
    <property type="entry name" value="PYP-like sensor domain (PAS domain)"/>
    <property type="match status" value="1"/>
</dbReference>
<evidence type="ECO:0000256" key="5">
    <source>
        <dbReference type="ARBA" id="ARBA00022777"/>
    </source>
</evidence>
<dbReference type="EC" id="2.7.13.3" evidence="2"/>
<dbReference type="PROSITE" id="PS50109">
    <property type="entry name" value="HIS_KIN"/>
    <property type="match status" value="1"/>
</dbReference>
<evidence type="ECO:0000256" key="1">
    <source>
        <dbReference type="ARBA" id="ARBA00000085"/>
    </source>
</evidence>
<dbReference type="Proteomes" id="UP000183894">
    <property type="component" value="Unassembled WGS sequence"/>
</dbReference>
<keyword evidence="4" id="KW-0547">Nucleotide-binding</keyword>
<dbReference type="InterPro" id="IPR035965">
    <property type="entry name" value="PAS-like_dom_sf"/>
</dbReference>
<dbReference type="Gene3D" id="3.30.565.10">
    <property type="entry name" value="Histidine kinase-like ATPase, C-terminal domain"/>
    <property type="match status" value="1"/>
</dbReference>
<dbReference type="SMART" id="SM00387">
    <property type="entry name" value="HATPase_c"/>
    <property type="match status" value="1"/>
</dbReference>
<evidence type="ECO:0000313" key="11">
    <source>
        <dbReference type="Proteomes" id="UP000183894"/>
    </source>
</evidence>
<feature type="transmembrane region" description="Helical" evidence="7">
    <location>
        <begin position="106"/>
        <end position="124"/>
    </location>
</feature>
<evidence type="ECO:0000256" key="7">
    <source>
        <dbReference type="SAM" id="Phobius"/>
    </source>
</evidence>
<evidence type="ECO:0000256" key="2">
    <source>
        <dbReference type="ARBA" id="ARBA00012438"/>
    </source>
</evidence>
<dbReference type="SUPFAM" id="SSF55874">
    <property type="entry name" value="ATPase domain of HSP90 chaperone/DNA topoisomerase II/histidine kinase"/>
    <property type="match status" value="1"/>
</dbReference>
<keyword evidence="6" id="KW-0067">ATP-binding</keyword>
<accession>A0A1H7G6D5</accession>
<dbReference type="Gene3D" id="3.30.450.20">
    <property type="entry name" value="PAS domain"/>
    <property type="match status" value="1"/>
</dbReference>
<comment type="catalytic activity">
    <reaction evidence="1">
        <text>ATP + protein L-histidine = ADP + protein N-phospho-L-histidine.</text>
        <dbReference type="EC" id="2.7.13.3"/>
    </reaction>
</comment>
<keyword evidence="5" id="KW-0418">Kinase</keyword>
<feature type="domain" description="PAS" evidence="9">
    <location>
        <begin position="244"/>
        <end position="288"/>
    </location>
</feature>
<dbReference type="InterPro" id="IPR050980">
    <property type="entry name" value="2C_sensor_his_kinase"/>
</dbReference>
<keyword evidence="7" id="KW-0472">Membrane</keyword>
<evidence type="ECO:0000259" key="9">
    <source>
        <dbReference type="PROSITE" id="PS50112"/>
    </source>
</evidence>
<evidence type="ECO:0000256" key="3">
    <source>
        <dbReference type="ARBA" id="ARBA00022679"/>
    </source>
</evidence>
<dbReference type="PANTHER" id="PTHR44936:SF10">
    <property type="entry name" value="SENSOR PROTEIN RSTB"/>
    <property type="match status" value="1"/>
</dbReference>
<feature type="transmembrane region" description="Helical" evidence="7">
    <location>
        <begin position="12"/>
        <end position="33"/>
    </location>
</feature>
<dbReference type="InterPro" id="IPR003594">
    <property type="entry name" value="HATPase_dom"/>
</dbReference>
<name>A0A1H7G6D5_HALLR</name>
<reference evidence="10 11" key="1">
    <citation type="submission" date="2016-10" db="EMBL/GenBank/DDBJ databases">
        <authorList>
            <person name="de Groot N.N."/>
        </authorList>
    </citation>
    <scope>NUCLEOTIDE SEQUENCE [LARGE SCALE GENOMIC DNA]</scope>
    <source>
        <strain evidence="10 11">CDM_5</strain>
    </source>
</reference>
<keyword evidence="7" id="KW-0812">Transmembrane</keyword>
<proteinExistence type="predicted"/>
<dbReference type="InterPro" id="IPR036890">
    <property type="entry name" value="HATPase_C_sf"/>
</dbReference>
<feature type="transmembrane region" description="Helical" evidence="7">
    <location>
        <begin position="152"/>
        <end position="175"/>
    </location>
</feature>
<sequence length="571" mass="62570">MAMYRPYMVPITPLTVVLFATIVIGVAATLTAWRARPEPGSLPLVAMLAGQSWWSTCLVLQVQATTLQAKMLWVDISWVGVVVIPVAWLAFALQYTGRDEYLQCRYLVLVSLVPALTIVLALTGEYHDVFYRESRLLVQNGSLRIHRTVGPWFWVITGYTYLLGLFGGIPILSLLSSDARPFRGQSFALLLGTLAPWMSNVFFLLGFYDTSGLDPTPVAFSVSGVAYLAAVTRFRLFGASPSPTHRARRLVFTKMHDGAVVVDRHDTVVDMNEPATEVLGVSPSDALGSPATSVIPSYDTFPAEGALSTPLSIDSDRGVDRYDVSVVPIDDVHDRPLGRVISFHDVSDILRERQRLKVLNRVLRHNLRTEANLIAGYADLLADGDDGQESRLIKERTQRIIDVGDKGRMVVELFDRDWSEVEPRDVATLLDSCVTDVAAEYPEARVVVGDAPTDASVSAVLKPVVLNLIENSVEHNSADVPWVEVSARVVEDTVEIRVVDNGDGIGDYERRVLAQGEESPLEHGSGLGLWLVTWGVDIADGSVTFENRQPSGSVATVRVPNVSVPAETHAR</sequence>
<feature type="domain" description="Histidine kinase" evidence="8">
    <location>
        <begin position="362"/>
        <end position="563"/>
    </location>
</feature>
<dbReference type="PROSITE" id="PS50112">
    <property type="entry name" value="PAS"/>
    <property type="match status" value="1"/>
</dbReference>
<dbReference type="AlphaFoldDB" id="A0A1H7G6D5"/>
<protein>
    <recommendedName>
        <fullName evidence="2">histidine kinase</fullName>
        <ecNumber evidence="2">2.7.13.3</ecNumber>
    </recommendedName>
</protein>
<gene>
    <name evidence="10" type="ORF">SAMN04488691_101227</name>
</gene>
<dbReference type="InterPro" id="IPR005467">
    <property type="entry name" value="His_kinase_dom"/>
</dbReference>
<dbReference type="GO" id="GO:0004673">
    <property type="term" value="F:protein histidine kinase activity"/>
    <property type="evidence" value="ECO:0007669"/>
    <property type="project" value="UniProtKB-EC"/>
</dbReference>
<keyword evidence="7" id="KW-1133">Transmembrane helix</keyword>
<evidence type="ECO:0000256" key="6">
    <source>
        <dbReference type="ARBA" id="ARBA00022840"/>
    </source>
</evidence>
<evidence type="ECO:0000256" key="4">
    <source>
        <dbReference type="ARBA" id="ARBA00022741"/>
    </source>
</evidence>
<dbReference type="Pfam" id="PF16927">
    <property type="entry name" value="HisKA_7TM"/>
    <property type="match status" value="1"/>
</dbReference>
<evidence type="ECO:0000313" key="10">
    <source>
        <dbReference type="EMBL" id="SEK33699.1"/>
    </source>
</evidence>
<feature type="transmembrane region" description="Helical" evidence="7">
    <location>
        <begin position="220"/>
        <end position="238"/>
    </location>
</feature>
<dbReference type="InterPro" id="IPR000014">
    <property type="entry name" value="PAS"/>
</dbReference>
<dbReference type="PANTHER" id="PTHR44936">
    <property type="entry name" value="SENSOR PROTEIN CREC"/>
    <property type="match status" value="1"/>
</dbReference>
<dbReference type="EMBL" id="FOAD01000001">
    <property type="protein sequence ID" value="SEK33699.1"/>
    <property type="molecule type" value="Genomic_DNA"/>
</dbReference>
<dbReference type="CDD" id="cd00130">
    <property type="entry name" value="PAS"/>
    <property type="match status" value="1"/>
</dbReference>
<keyword evidence="3" id="KW-0808">Transferase</keyword>
<dbReference type="Pfam" id="PF02518">
    <property type="entry name" value="HATPase_c"/>
    <property type="match status" value="1"/>
</dbReference>
<feature type="transmembrane region" description="Helical" evidence="7">
    <location>
        <begin position="187"/>
        <end position="208"/>
    </location>
</feature>
<dbReference type="GO" id="GO:0005524">
    <property type="term" value="F:ATP binding"/>
    <property type="evidence" value="ECO:0007669"/>
    <property type="project" value="UniProtKB-KW"/>
</dbReference>
<dbReference type="InterPro" id="IPR031621">
    <property type="entry name" value="HisKA_7TM"/>
</dbReference>